<keyword evidence="2" id="KW-1185">Reference proteome</keyword>
<protein>
    <submittedName>
        <fullName evidence="1">Predicted spore coat protein</fullName>
    </submittedName>
</protein>
<dbReference type="STRING" id="431943.CKL_3738"/>
<sequence>MYGDNVELCFIEYLKSKGIYVVKQFNRDLKQESLTLNRIKEQISIISEFHKRTLGYTGVMNKRLDNNIGRVVERYKIYIRKLKKYLEQISSYKNKSNFEEKLNEVGEGYLIRAERCMENVYKNNYIDLILRSMSRVEMCLTDIYFDNLRKAKDIQVINIKNCCYNMVEMDLVYFLNKIKRKGIDINFSELIKSFCIEESLDDNSLQFILSIISYPYQFMKCCNRYRYNTKNWTEDEYLLRLDKSINEDGESLI</sequence>
<keyword evidence="1" id="KW-0946">Virion</keyword>
<dbReference type="PANTHER" id="PTHR39179:SF1">
    <property type="entry name" value="SPORE COAT PROTEIN I"/>
    <property type="match status" value="1"/>
</dbReference>
<dbReference type="PANTHER" id="PTHR39179">
    <property type="entry name" value="SPORE COAT PROTEIN I"/>
    <property type="match status" value="1"/>
</dbReference>
<organism evidence="1 2">
    <name type="scientific">Clostridium kluyveri (strain ATCC 8527 / DSM 555 / NBRC 12016 / NCIMB 10680 / K1)</name>
    <dbReference type="NCBI Taxonomy" id="431943"/>
    <lineage>
        <taxon>Bacteria</taxon>
        <taxon>Bacillati</taxon>
        <taxon>Bacillota</taxon>
        <taxon>Clostridia</taxon>
        <taxon>Eubacteriales</taxon>
        <taxon>Clostridiaceae</taxon>
        <taxon>Clostridium</taxon>
    </lineage>
</organism>
<dbReference type="RefSeq" id="WP_012104057.1">
    <property type="nucleotide sequence ID" value="NC_009706.1"/>
</dbReference>
<gene>
    <name evidence="1" type="ordered locus">CKL_3738</name>
</gene>
<dbReference type="HOGENOM" id="CLU_089578_0_0_9"/>
<keyword evidence="1" id="KW-0167">Capsid protein</keyword>
<dbReference type="Proteomes" id="UP000002411">
    <property type="component" value="Chromosome"/>
</dbReference>
<proteinExistence type="predicted"/>
<dbReference type="AlphaFoldDB" id="A5N3M7"/>
<accession>A5N3M7</accession>
<dbReference type="InterPro" id="IPR047175">
    <property type="entry name" value="CotS-like"/>
</dbReference>
<dbReference type="EMBL" id="CP000673">
    <property type="protein sequence ID" value="EDK35723.1"/>
    <property type="molecule type" value="Genomic_DNA"/>
</dbReference>
<dbReference type="KEGG" id="ckl:CKL_3738"/>
<evidence type="ECO:0000313" key="2">
    <source>
        <dbReference type="Proteomes" id="UP000002411"/>
    </source>
</evidence>
<name>A5N3M7_CLOK5</name>
<evidence type="ECO:0000313" key="1">
    <source>
        <dbReference type="EMBL" id="EDK35723.1"/>
    </source>
</evidence>
<dbReference type="GO" id="GO:0042601">
    <property type="term" value="C:endospore-forming forespore"/>
    <property type="evidence" value="ECO:0007669"/>
    <property type="project" value="TreeGrafter"/>
</dbReference>
<dbReference type="eggNOG" id="COG2334">
    <property type="taxonomic scope" value="Bacteria"/>
</dbReference>
<reference evidence="1 2" key="1">
    <citation type="journal article" date="2008" name="Proc. Natl. Acad. Sci. U.S.A.">
        <title>The genome of Clostridium kluyveri, a strict anaerobe with unique metabolic features.</title>
        <authorList>
            <person name="Seedorf H."/>
            <person name="Fricke W.F."/>
            <person name="Veith B."/>
            <person name="Brueggemann H."/>
            <person name="Liesegang H."/>
            <person name="Strittmatter A."/>
            <person name="Miethke M."/>
            <person name="Buckel W."/>
            <person name="Hinderberger J."/>
            <person name="Li F."/>
            <person name="Hagemeier C."/>
            <person name="Thauer R.K."/>
            <person name="Gottschalk G."/>
        </authorList>
    </citation>
    <scope>NUCLEOTIDE SEQUENCE [LARGE SCALE GENOMIC DNA]</scope>
    <source>
        <strain evidence="2">ATCC 8527 / DSM 555 / NCIMB 10680</strain>
    </source>
</reference>
<dbReference type="Gene3D" id="3.90.1200.10">
    <property type="match status" value="1"/>
</dbReference>